<evidence type="ECO:0000256" key="3">
    <source>
        <dbReference type="ARBA" id="ARBA00022606"/>
    </source>
</evidence>
<evidence type="ECO:0000313" key="12">
    <source>
        <dbReference type="Proteomes" id="UP000053105"/>
    </source>
</evidence>
<dbReference type="PANTHER" id="PTHR21137:SF35">
    <property type="entry name" value="ODORANT RECEPTOR 19A-RELATED"/>
    <property type="match status" value="1"/>
</dbReference>
<evidence type="ECO:0000256" key="4">
    <source>
        <dbReference type="ARBA" id="ARBA00022692"/>
    </source>
</evidence>
<keyword evidence="4 10" id="KW-0812">Transmembrane</keyword>
<keyword evidence="6 10" id="KW-1133">Transmembrane helix</keyword>
<dbReference type="Pfam" id="PF02949">
    <property type="entry name" value="7tm_6"/>
    <property type="match status" value="1"/>
</dbReference>
<dbReference type="EMBL" id="KQ435776">
    <property type="protein sequence ID" value="KOX74907.1"/>
    <property type="molecule type" value="Genomic_DNA"/>
</dbReference>
<keyword evidence="12" id="KW-1185">Reference proteome</keyword>
<dbReference type="PANTHER" id="PTHR21137">
    <property type="entry name" value="ODORANT RECEPTOR"/>
    <property type="match status" value="1"/>
</dbReference>
<evidence type="ECO:0000256" key="9">
    <source>
        <dbReference type="ARBA" id="ARBA00023224"/>
    </source>
</evidence>
<dbReference type="GO" id="GO:0004984">
    <property type="term" value="F:olfactory receptor activity"/>
    <property type="evidence" value="ECO:0007669"/>
    <property type="project" value="InterPro"/>
</dbReference>
<feature type="transmembrane region" description="Helical" evidence="10">
    <location>
        <begin position="272"/>
        <end position="289"/>
    </location>
</feature>
<dbReference type="GO" id="GO:0007165">
    <property type="term" value="P:signal transduction"/>
    <property type="evidence" value="ECO:0007669"/>
    <property type="project" value="UniProtKB-KW"/>
</dbReference>
<dbReference type="OrthoDB" id="7700178at2759"/>
<dbReference type="STRING" id="166423.A0A0M9A0X3"/>
<keyword evidence="8" id="KW-0675">Receptor</keyword>
<evidence type="ECO:0000256" key="8">
    <source>
        <dbReference type="ARBA" id="ARBA00023170"/>
    </source>
</evidence>
<evidence type="ECO:0008006" key="13">
    <source>
        <dbReference type="Google" id="ProtNLM"/>
    </source>
</evidence>
<keyword evidence="7 10" id="KW-0472">Membrane</keyword>
<keyword evidence="5" id="KW-0552">Olfaction</keyword>
<feature type="transmembrane region" description="Helical" evidence="10">
    <location>
        <begin position="162"/>
        <end position="182"/>
    </location>
</feature>
<protein>
    <recommendedName>
        <fullName evidence="13">Odorant receptor 13a</fullName>
    </recommendedName>
</protein>
<evidence type="ECO:0000256" key="1">
    <source>
        <dbReference type="ARBA" id="ARBA00004651"/>
    </source>
</evidence>
<evidence type="ECO:0000256" key="7">
    <source>
        <dbReference type="ARBA" id="ARBA00023136"/>
    </source>
</evidence>
<dbReference type="Proteomes" id="UP000053105">
    <property type="component" value="Unassembled WGS sequence"/>
</dbReference>
<evidence type="ECO:0000256" key="10">
    <source>
        <dbReference type="SAM" id="Phobius"/>
    </source>
</evidence>
<organism evidence="11 12">
    <name type="scientific">Melipona quadrifasciata</name>
    <dbReference type="NCBI Taxonomy" id="166423"/>
    <lineage>
        <taxon>Eukaryota</taxon>
        <taxon>Metazoa</taxon>
        <taxon>Ecdysozoa</taxon>
        <taxon>Arthropoda</taxon>
        <taxon>Hexapoda</taxon>
        <taxon>Insecta</taxon>
        <taxon>Pterygota</taxon>
        <taxon>Neoptera</taxon>
        <taxon>Endopterygota</taxon>
        <taxon>Hymenoptera</taxon>
        <taxon>Apocrita</taxon>
        <taxon>Aculeata</taxon>
        <taxon>Apoidea</taxon>
        <taxon>Anthophila</taxon>
        <taxon>Apidae</taxon>
        <taxon>Melipona</taxon>
    </lineage>
</organism>
<keyword evidence="9" id="KW-0807">Transducer</keyword>
<evidence type="ECO:0000313" key="11">
    <source>
        <dbReference type="EMBL" id="KOX74907.1"/>
    </source>
</evidence>
<dbReference type="InterPro" id="IPR004117">
    <property type="entry name" value="7tm6_olfct_rcpt"/>
</dbReference>
<dbReference type="GO" id="GO:0005886">
    <property type="term" value="C:plasma membrane"/>
    <property type="evidence" value="ECO:0007669"/>
    <property type="project" value="UniProtKB-SubCell"/>
</dbReference>
<reference evidence="11 12" key="1">
    <citation type="submission" date="2015-07" db="EMBL/GenBank/DDBJ databases">
        <title>The genome of Melipona quadrifasciata.</title>
        <authorList>
            <person name="Pan H."/>
            <person name="Kapheim K."/>
        </authorList>
    </citation>
    <scope>NUCLEOTIDE SEQUENCE [LARGE SCALE GENOMIC DNA]</scope>
    <source>
        <strain evidence="11">0111107301</strain>
        <tissue evidence="11">Whole body</tissue>
    </source>
</reference>
<comment type="subcellular location">
    <subcellularLocation>
        <location evidence="1">Cell membrane</location>
        <topology evidence="1">Multi-pass membrane protein</topology>
    </subcellularLocation>
</comment>
<evidence type="ECO:0000256" key="6">
    <source>
        <dbReference type="ARBA" id="ARBA00022989"/>
    </source>
</evidence>
<proteinExistence type="predicted"/>
<evidence type="ECO:0000256" key="2">
    <source>
        <dbReference type="ARBA" id="ARBA00022475"/>
    </source>
</evidence>
<keyword evidence="3" id="KW-0716">Sensory transduction</keyword>
<sequence>IKGVLLFIKNDHKYYMNRPENTILQYYAVQGSKIGFYYVCKSFPVVLDYGVDMDQYFYYLFIPVYASMLMIANVVASYDNTYMLHVQHTYALFAIVSYKLKTILDTVNLINLKNDRSFEKYNNMELLPVGTKIFRKLVLCIKEHQNAIELVILLYSNLVESLFTKSILAQLFCSVVCLSIAGVETVLNLDDADYVMRFGGLALAQVIHIFALCLPGQRLLNHSEEVHAAACEIMWYMLPKNCINLYTFLLARTMVFNKITAFKLAVMSMETFLAIIQTAMSYFTVLLSVI</sequence>
<feature type="transmembrane region" description="Helical" evidence="10">
    <location>
        <begin position="56"/>
        <end position="76"/>
    </location>
</feature>
<feature type="non-terminal residue" evidence="11">
    <location>
        <position position="1"/>
    </location>
</feature>
<name>A0A0M9A0X3_9HYME</name>
<accession>A0A0M9A0X3</accession>
<dbReference type="GO" id="GO:0005549">
    <property type="term" value="F:odorant binding"/>
    <property type="evidence" value="ECO:0007669"/>
    <property type="project" value="InterPro"/>
</dbReference>
<evidence type="ECO:0000256" key="5">
    <source>
        <dbReference type="ARBA" id="ARBA00022725"/>
    </source>
</evidence>
<gene>
    <name evidence="11" type="ORF">WN51_13468</name>
</gene>
<dbReference type="AlphaFoldDB" id="A0A0M9A0X3"/>
<keyword evidence="2" id="KW-1003">Cell membrane</keyword>